<keyword evidence="3 5" id="KW-1133">Transmembrane helix</keyword>
<feature type="transmembrane region" description="Helical" evidence="5">
    <location>
        <begin position="395"/>
        <end position="416"/>
    </location>
</feature>
<evidence type="ECO:0000256" key="4">
    <source>
        <dbReference type="ARBA" id="ARBA00023136"/>
    </source>
</evidence>
<dbReference type="PANTHER" id="PTHR42770:SF7">
    <property type="entry name" value="MEMBRANE PROTEIN"/>
    <property type="match status" value="1"/>
</dbReference>
<feature type="transmembrane region" description="Helical" evidence="5">
    <location>
        <begin position="93"/>
        <end position="115"/>
    </location>
</feature>
<keyword evidence="7" id="KW-1185">Reference proteome</keyword>
<evidence type="ECO:0000313" key="7">
    <source>
        <dbReference type="Proteomes" id="UP001451606"/>
    </source>
</evidence>
<organism evidence="6 7">
    <name type="scientific">Oxyplasma meridianum</name>
    <dbReference type="NCBI Taxonomy" id="3073602"/>
    <lineage>
        <taxon>Archaea</taxon>
        <taxon>Methanobacteriati</taxon>
        <taxon>Thermoplasmatota</taxon>
        <taxon>Thermoplasmata</taxon>
        <taxon>Thermoplasmatales</taxon>
        <taxon>Thermoplasmataceae</taxon>
        <taxon>Oxyplasma</taxon>
    </lineage>
</organism>
<sequence>MRINFSYSKIIPLIFKIIVVILGVIVLTFSISYLLGGLTKTNLVHDMTPGFIMDLMGSAIGIMSGIVLISILPESLIVRFRRPSSRGLPNPTYGFYILLAIGIGSTIGSPLFIILPVNVEQYAIISIISLLLATTLSFLMAKIYNIMYRQTRMSGMHAIGGPSFVKMAIGPSSVRYFISRFSMWIANTALAAFSAIFFVEFNFQVIPGILNELGLSGILSSAVIYSITGIFIFWFVLNAFFERRFIRHIGFIQVALVIILVGVIVYQALSLGFIGSWNISGIFSLPHGNITIDILENTGYLFILFFGFQEIQAMEREALENGKIPLLSRIHKGKLYSKETQIFASMFATVLIASTVMILLAFALFSLHANSSAVSRSSIPMIYIAGQYLGPFGEAITAAIFLIATITTFVPAFLAASRHLRTLGEEGFFPKSVSSVSWVFTLALILVLSLSNGPFLVNITDFMVLTSLAMISLSLLWNRRRMPGKHVFGSVISLIVGAGCLIAAVSVYFEDPSVVLLGAVAIVLSYMIYDALMLGSVGLQLFIALLDIILFFSISVLPFYQVPTYFYYFPAFPFFTAFTSIKILSIVLAASAAAIIINLTMDLFIINRIKINPGWKKNN</sequence>
<dbReference type="GO" id="GO:0016020">
    <property type="term" value="C:membrane"/>
    <property type="evidence" value="ECO:0007669"/>
    <property type="project" value="UniProtKB-SubCell"/>
</dbReference>
<accession>A0AAX4NH74</accession>
<feature type="transmembrane region" description="Helical" evidence="5">
    <location>
        <begin position="488"/>
        <end position="509"/>
    </location>
</feature>
<reference evidence="6 7" key="1">
    <citation type="submission" date="2023-09" db="EMBL/GenBank/DDBJ databases">
        <authorList>
            <person name="Golyshina O.V."/>
            <person name="Lunev E.A."/>
            <person name="Bargiela R."/>
            <person name="Gaines M.C."/>
            <person name="Daum B."/>
            <person name="Bale N.J."/>
            <person name="Koenen M."/>
            <person name="Sinninghe Damst J.S."/>
            <person name="Yakimov M."/>
            <person name="Golyshin P.N."/>
        </authorList>
    </citation>
    <scope>NUCLEOTIDE SEQUENCE [LARGE SCALE GENOMIC DNA]</scope>
    <source>
        <strain evidence="6 7">M1</strain>
    </source>
</reference>
<dbReference type="Proteomes" id="UP001451606">
    <property type="component" value="Chromosome"/>
</dbReference>
<dbReference type="PANTHER" id="PTHR42770">
    <property type="entry name" value="AMINO ACID TRANSPORTER-RELATED"/>
    <property type="match status" value="1"/>
</dbReference>
<keyword evidence="2 5" id="KW-0812">Transmembrane</keyword>
<comment type="subcellular location">
    <subcellularLocation>
        <location evidence="1">Membrane</location>
        <topology evidence="1">Multi-pass membrane protein</topology>
    </subcellularLocation>
</comment>
<keyword evidence="4 5" id="KW-0472">Membrane</keyword>
<dbReference type="InterPro" id="IPR050367">
    <property type="entry name" value="APC_superfamily"/>
</dbReference>
<evidence type="ECO:0000313" key="6">
    <source>
        <dbReference type="EMBL" id="WYY00055.1"/>
    </source>
</evidence>
<evidence type="ECO:0000256" key="3">
    <source>
        <dbReference type="ARBA" id="ARBA00022989"/>
    </source>
</evidence>
<feature type="transmembrane region" description="Helical" evidence="5">
    <location>
        <begin position="342"/>
        <end position="365"/>
    </location>
</feature>
<proteinExistence type="predicted"/>
<feature type="transmembrane region" description="Helical" evidence="5">
    <location>
        <begin position="55"/>
        <end position="72"/>
    </location>
</feature>
<evidence type="ECO:0000256" key="2">
    <source>
        <dbReference type="ARBA" id="ARBA00022692"/>
    </source>
</evidence>
<feature type="transmembrane region" description="Helical" evidence="5">
    <location>
        <begin position="249"/>
        <end position="269"/>
    </location>
</feature>
<feature type="transmembrane region" description="Helical" evidence="5">
    <location>
        <begin position="581"/>
        <end position="606"/>
    </location>
</feature>
<feature type="transmembrane region" description="Helical" evidence="5">
    <location>
        <begin position="12"/>
        <end position="35"/>
    </location>
</feature>
<dbReference type="EMBL" id="CP133772">
    <property type="protein sequence ID" value="WYY00055.1"/>
    <property type="molecule type" value="Genomic_DNA"/>
</dbReference>
<feature type="transmembrane region" description="Helical" evidence="5">
    <location>
        <begin position="455"/>
        <end position="476"/>
    </location>
</feature>
<evidence type="ECO:0000256" key="5">
    <source>
        <dbReference type="SAM" id="Phobius"/>
    </source>
</evidence>
<feature type="transmembrane region" description="Helical" evidence="5">
    <location>
        <begin position="121"/>
        <end position="144"/>
    </location>
</feature>
<feature type="transmembrane region" description="Helical" evidence="5">
    <location>
        <begin position="428"/>
        <end position="449"/>
    </location>
</feature>
<dbReference type="Gene3D" id="1.20.1740.10">
    <property type="entry name" value="Amino acid/polyamine transporter I"/>
    <property type="match status" value="1"/>
</dbReference>
<name>A0AAX4NH74_9ARCH</name>
<dbReference type="AlphaFoldDB" id="A0AAX4NH74"/>
<evidence type="ECO:0000256" key="1">
    <source>
        <dbReference type="ARBA" id="ARBA00004141"/>
    </source>
</evidence>
<dbReference type="GeneID" id="95967337"/>
<feature type="transmembrane region" description="Helical" evidence="5">
    <location>
        <begin position="181"/>
        <end position="201"/>
    </location>
</feature>
<feature type="transmembrane region" description="Helical" evidence="5">
    <location>
        <begin position="541"/>
        <end position="561"/>
    </location>
</feature>
<feature type="transmembrane region" description="Helical" evidence="5">
    <location>
        <begin position="289"/>
        <end position="308"/>
    </location>
</feature>
<dbReference type="KEGG" id="omr:OXIME_000608"/>
<feature type="transmembrane region" description="Helical" evidence="5">
    <location>
        <begin position="213"/>
        <end position="237"/>
    </location>
</feature>
<feature type="transmembrane region" description="Helical" evidence="5">
    <location>
        <begin position="515"/>
        <end position="534"/>
    </location>
</feature>
<protein>
    <submittedName>
        <fullName evidence="6">APC family permease</fullName>
    </submittedName>
</protein>
<gene>
    <name evidence="6" type="ORF">OXIME_000608</name>
</gene>
<dbReference type="RefSeq" id="WP_393972007.1">
    <property type="nucleotide sequence ID" value="NZ_CP133772.1"/>
</dbReference>